<gene>
    <name evidence="1" type="ORF">PIB30_103800</name>
</gene>
<name>A0ABU6V059_9FABA</name>
<reference evidence="1 2" key="1">
    <citation type="journal article" date="2023" name="Plants (Basel)">
        <title>Bridging the Gap: Combining Genomics and Transcriptomics Approaches to Understand Stylosanthes scabra, an Orphan Legume from the Brazilian Caatinga.</title>
        <authorList>
            <person name="Ferreira-Neto J.R.C."/>
            <person name="da Silva M.D."/>
            <person name="Binneck E."/>
            <person name="de Melo N.F."/>
            <person name="da Silva R.H."/>
            <person name="de Melo A.L.T.M."/>
            <person name="Pandolfi V."/>
            <person name="Bustamante F.O."/>
            <person name="Brasileiro-Vidal A.C."/>
            <person name="Benko-Iseppon A.M."/>
        </authorList>
    </citation>
    <scope>NUCLEOTIDE SEQUENCE [LARGE SCALE GENOMIC DNA]</scope>
    <source>
        <tissue evidence="1">Leaves</tissue>
    </source>
</reference>
<evidence type="ECO:0000313" key="1">
    <source>
        <dbReference type="EMBL" id="MED6165875.1"/>
    </source>
</evidence>
<dbReference type="Proteomes" id="UP001341840">
    <property type="component" value="Unassembled WGS sequence"/>
</dbReference>
<comment type="caution">
    <text evidence="1">The sequence shown here is derived from an EMBL/GenBank/DDBJ whole genome shotgun (WGS) entry which is preliminary data.</text>
</comment>
<accession>A0ABU6V059</accession>
<proteinExistence type="predicted"/>
<evidence type="ECO:0000313" key="2">
    <source>
        <dbReference type="Proteomes" id="UP001341840"/>
    </source>
</evidence>
<organism evidence="1 2">
    <name type="scientific">Stylosanthes scabra</name>
    <dbReference type="NCBI Taxonomy" id="79078"/>
    <lineage>
        <taxon>Eukaryota</taxon>
        <taxon>Viridiplantae</taxon>
        <taxon>Streptophyta</taxon>
        <taxon>Embryophyta</taxon>
        <taxon>Tracheophyta</taxon>
        <taxon>Spermatophyta</taxon>
        <taxon>Magnoliopsida</taxon>
        <taxon>eudicotyledons</taxon>
        <taxon>Gunneridae</taxon>
        <taxon>Pentapetalae</taxon>
        <taxon>rosids</taxon>
        <taxon>fabids</taxon>
        <taxon>Fabales</taxon>
        <taxon>Fabaceae</taxon>
        <taxon>Papilionoideae</taxon>
        <taxon>50 kb inversion clade</taxon>
        <taxon>dalbergioids sensu lato</taxon>
        <taxon>Dalbergieae</taxon>
        <taxon>Pterocarpus clade</taxon>
        <taxon>Stylosanthes</taxon>
    </lineage>
</organism>
<sequence length="83" mass="9632">MAPRLGQRRRLWRQRWVRRMLEASKCDDDGEQEWRRRMVDRSGWCGWWLKMVLADGVEVGGSVKKNDGDESGGDGVRVVVARS</sequence>
<dbReference type="EMBL" id="JASCZI010124277">
    <property type="protein sequence ID" value="MED6165875.1"/>
    <property type="molecule type" value="Genomic_DNA"/>
</dbReference>
<keyword evidence="2" id="KW-1185">Reference proteome</keyword>
<protein>
    <submittedName>
        <fullName evidence="1">Uncharacterized protein</fullName>
    </submittedName>
</protein>